<proteinExistence type="predicted"/>
<evidence type="ECO:0000313" key="2">
    <source>
        <dbReference type="EMBL" id="CAK5267074.1"/>
    </source>
</evidence>
<comment type="caution">
    <text evidence="4">The sequence shown here is derived from an EMBL/GenBank/DDBJ whole genome shotgun (WGS) entry which is preliminary data.</text>
</comment>
<evidence type="ECO:0000313" key="5">
    <source>
        <dbReference type="Proteomes" id="UP001295794"/>
    </source>
</evidence>
<dbReference type="EMBL" id="CAVNYO010000420">
    <property type="protein sequence ID" value="CAK5277794.1"/>
    <property type="molecule type" value="Genomic_DNA"/>
</dbReference>
<accession>A0AAD2K419</accession>
<dbReference type="InterPro" id="IPR036291">
    <property type="entry name" value="NAD(P)-bd_dom_sf"/>
</dbReference>
<dbReference type="InterPro" id="IPR013154">
    <property type="entry name" value="ADH-like_N"/>
</dbReference>
<feature type="domain" description="Enoyl reductase (ER)" evidence="1">
    <location>
        <begin position="399"/>
        <end position="720"/>
    </location>
</feature>
<dbReference type="CDD" id="cd05188">
    <property type="entry name" value="MDR"/>
    <property type="match status" value="1"/>
</dbReference>
<gene>
    <name evidence="3" type="ORF">MYCIT1_LOCUS26887</name>
    <name evidence="4" type="ORF">MYCIT1_LOCUS26911</name>
    <name evidence="2" type="ORF">MYCIT1_LOCUS9287</name>
</gene>
<dbReference type="EMBL" id="CAVNYO010000419">
    <property type="protein sequence ID" value="CAK5277783.1"/>
    <property type="molecule type" value="Genomic_DNA"/>
</dbReference>
<dbReference type="Pfam" id="PF00107">
    <property type="entry name" value="ADH_zinc_N"/>
    <property type="match status" value="2"/>
</dbReference>
<dbReference type="SMART" id="SM00829">
    <property type="entry name" value="PKS_ER"/>
    <property type="match status" value="1"/>
</dbReference>
<keyword evidence="5" id="KW-1185">Reference proteome</keyword>
<name>A0AAD2K419_9AGAR</name>
<dbReference type="Gene3D" id="3.90.180.10">
    <property type="entry name" value="Medium-chain alcohol dehydrogenases, catalytic domain"/>
    <property type="match status" value="2"/>
</dbReference>
<reference evidence="4" key="1">
    <citation type="submission" date="2023-11" db="EMBL/GenBank/DDBJ databases">
        <authorList>
            <person name="De Vega J J."/>
            <person name="De Vega J J."/>
        </authorList>
    </citation>
    <scope>NUCLEOTIDE SEQUENCE</scope>
</reference>
<evidence type="ECO:0000259" key="1">
    <source>
        <dbReference type="SMART" id="SM00829"/>
    </source>
</evidence>
<dbReference type="GO" id="GO:0016491">
    <property type="term" value="F:oxidoreductase activity"/>
    <property type="evidence" value="ECO:0007669"/>
    <property type="project" value="InterPro"/>
</dbReference>
<dbReference type="EMBL" id="CAVNYO010000116">
    <property type="protein sequence ID" value="CAK5267074.1"/>
    <property type="molecule type" value="Genomic_DNA"/>
</dbReference>
<dbReference type="Pfam" id="PF08240">
    <property type="entry name" value="ADH_N"/>
    <property type="match status" value="2"/>
</dbReference>
<dbReference type="SUPFAM" id="SSF51735">
    <property type="entry name" value="NAD(P)-binding Rossmann-fold domains"/>
    <property type="match status" value="2"/>
</dbReference>
<protein>
    <recommendedName>
        <fullName evidence="1">Enoyl reductase (ER) domain-containing protein</fullName>
    </recommendedName>
</protein>
<dbReference type="Proteomes" id="UP001295794">
    <property type="component" value="Unassembled WGS sequence"/>
</dbReference>
<dbReference type="AlphaFoldDB" id="A0AAD2K419"/>
<dbReference type="InterPro" id="IPR052711">
    <property type="entry name" value="Zinc_ADH-like"/>
</dbReference>
<dbReference type="PANTHER" id="PTHR45033:SF3">
    <property type="entry name" value="DEHYDROGENASE, PUTATIVE (AFU_ORTHOLOGUE AFUA_2G13270)-RELATED"/>
    <property type="match status" value="1"/>
</dbReference>
<dbReference type="InterPro" id="IPR013149">
    <property type="entry name" value="ADH-like_C"/>
</dbReference>
<sequence length="732" mass="78423">MPTTCALVLCTPKEGSKFKYDTEIQEQNLAALKEGEVLVKMGAVAFNHRELWIRKGMYPRIAKGSTIGADGAGSFVDIQELATDAFTGKVVASFDQSDSLLGKRVFLTPMRGWESHPHVPEKPFGILGGAEYPRLGTFSEYVVVDRNEVILTPDHLSDREMAAWPLAGLTAWRSISLANVPTNGSVLITGIGGGVALLALQLCVAMGFNVYVTSGSQSKIDKAIASGAMGGVKYSDKTWPKQLAALLKSHGLRYVDSVIDSGGSEIMQQVGPVLAFGGKVVCYGMTAGPTISLSMREVMRNQQLIEGRRSSDEIVNPGHHVWAEITNDHGPGTIPTRAETLSIDVYAERTALSFSRTPALLVLAMEIQSSTSGSKIPRTTRALMMRAPTVAQQSLYNDALLEQVALPTLKPGQVLVKITAAAYNHRDLWLRKGLYPKWKVGRVLGSDGAGVVIAAGDAEDPLLNKRVFLTPMRGWESHPHVPEETFGVLGGTAYPDVGTFQEHIVLDRKEVIPTPSHLTDEEIAAWPLAGLTAWRSISLAEIPPNGTVFITGIGGGVALTALQLCVGMGLKVYVSSGGQGKIDKAIAMGAKGGVRYSDENWPQTLAALLKSHKTELDAVIDSGGDEILAKTAKSLKFGGKVVCYGMTAGPKITMSMPQVMRNQQLIGTLLGSRKDLISATEFVEKHKIVPIVGKVLTGLESAEEGFEIMEKGTQFGKIVIKVGWPEGAKATL</sequence>
<dbReference type="InterPro" id="IPR011032">
    <property type="entry name" value="GroES-like_sf"/>
</dbReference>
<dbReference type="Gene3D" id="3.40.50.720">
    <property type="entry name" value="NAD(P)-binding Rossmann-like Domain"/>
    <property type="match status" value="2"/>
</dbReference>
<organism evidence="4 5">
    <name type="scientific">Mycena citricolor</name>
    <dbReference type="NCBI Taxonomy" id="2018698"/>
    <lineage>
        <taxon>Eukaryota</taxon>
        <taxon>Fungi</taxon>
        <taxon>Dikarya</taxon>
        <taxon>Basidiomycota</taxon>
        <taxon>Agaricomycotina</taxon>
        <taxon>Agaricomycetes</taxon>
        <taxon>Agaricomycetidae</taxon>
        <taxon>Agaricales</taxon>
        <taxon>Marasmiineae</taxon>
        <taxon>Mycenaceae</taxon>
        <taxon>Mycena</taxon>
    </lineage>
</organism>
<evidence type="ECO:0000313" key="3">
    <source>
        <dbReference type="EMBL" id="CAK5277783.1"/>
    </source>
</evidence>
<dbReference type="SUPFAM" id="SSF50129">
    <property type="entry name" value="GroES-like"/>
    <property type="match status" value="2"/>
</dbReference>
<dbReference type="InterPro" id="IPR020843">
    <property type="entry name" value="ER"/>
</dbReference>
<evidence type="ECO:0000313" key="4">
    <source>
        <dbReference type="EMBL" id="CAK5277794.1"/>
    </source>
</evidence>
<dbReference type="PANTHER" id="PTHR45033">
    <property type="match status" value="1"/>
</dbReference>